<protein>
    <submittedName>
        <fullName evidence="2">Uncharacterized protein</fullName>
    </submittedName>
</protein>
<sequence>MSTQTRCAGHQGQDLQIQPLPWRTLAFVGSHKEADVGSLVPAGEKLGQHSLNPALHVHRILLPRDDSPSFLFSLHLLEHPAPTACSLQHPEGSPTVTWAAFGVEGMKMEAQTRGKPTRHPRAHPPKHKGCQRPPKIRNYNSKD</sequence>
<dbReference type="AlphaFoldDB" id="A0A6B0RAD0"/>
<evidence type="ECO:0000256" key="1">
    <source>
        <dbReference type="SAM" id="MobiDB-lite"/>
    </source>
</evidence>
<dbReference type="GO" id="GO:0007099">
    <property type="term" value="P:centriole replication"/>
    <property type="evidence" value="ECO:0007669"/>
    <property type="project" value="TreeGrafter"/>
</dbReference>
<dbReference type="GO" id="GO:0060271">
    <property type="term" value="P:cilium assembly"/>
    <property type="evidence" value="ECO:0007669"/>
    <property type="project" value="TreeGrafter"/>
</dbReference>
<accession>A0A6B0RAD0</accession>
<evidence type="ECO:0000313" key="2">
    <source>
        <dbReference type="EMBL" id="MXQ87199.1"/>
    </source>
</evidence>
<dbReference type="Proteomes" id="UP000322234">
    <property type="component" value="Unassembled WGS sequence"/>
</dbReference>
<dbReference type="GO" id="GO:0034451">
    <property type="term" value="C:centriolar satellite"/>
    <property type="evidence" value="ECO:0007669"/>
    <property type="project" value="TreeGrafter"/>
</dbReference>
<dbReference type="PANTHER" id="PTHR46725:SF1">
    <property type="entry name" value="COILED-COIL DOMAIN-CONTAINING PROTEIN 57"/>
    <property type="match status" value="1"/>
</dbReference>
<keyword evidence="3" id="KW-1185">Reference proteome</keyword>
<gene>
    <name evidence="2" type="ORF">E5288_WYG007547</name>
</gene>
<comment type="caution">
    <text evidence="2">The sequence shown here is derived from an EMBL/GenBank/DDBJ whole genome shotgun (WGS) entry which is preliminary data.</text>
</comment>
<feature type="region of interest" description="Disordered" evidence="1">
    <location>
        <begin position="107"/>
        <end position="143"/>
    </location>
</feature>
<organism evidence="2 3">
    <name type="scientific">Bos mutus</name>
    <name type="common">wild yak</name>
    <dbReference type="NCBI Taxonomy" id="72004"/>
    <lineage>
        <taxon>Eukaryota</taxon>
        <taxon>Metazoa</taxon>
        <taxon>Chordata</taxon>
        <taxon>Craniata</taxon>
        <taxon>Vertebrata</taxon>
        <taxon>Euteleostomi</taxon>
        <taxon>Mammalia</taxon>
        <taxon>Eutheria</taxon>
        <taxon>Laurasiatheria</taxon>
        <taxon>Artiodactyla</taxon>
        <taxon>Ruminantia</taxon>
        <taxon>Pecora</taxon>
        <taxon>Bovidae</taxon>
        <taxon>Bovinae</taxon>
        <taxon>Bos</taxon>
    </lineage>
</organism>
<dbReference type="GO" id="GO:0045931">
    <property type="term" value="P:positive regulation of mitotic cell cycle"/>
    <property type="evidence" value="ECO:0007669"/>
    <property type="project" value="TreeGrafter"/>
</dbReference>
<dbReference type="GO" id="GO:0005876">
    <property type="term" value="C:spindle microtubule"/>
    <property type="evidence" value="ECO:0007669"/>
    <property type="project" value="TreeGrafter"/>
</dbReference>
<feature type="compositionally biased region" description="Basic residues" evidence="1">
    <location>
        <begin position="115"/>
        <end position="130"/>
    </location>
</feature>
<dbReference type="InterPro" id="IPR042481">
    <property type="entry name" value="CCDC57"/>
</dbReference>
<reference evidence="2" key="1">
    <citation type="submission" date="2019-10" db="EMBL/GenBank/DDBJ databases">
        <title>The sequence and de novo assembly of the wild yak genome.</title>
        <authorList>
            <person name="Liu Y."/>
        </authorList>
    </citation>
    <scope>NUCLEOTIDE SEQUENCE [LARGE SCALE GENOMIC DNA]</scope>
    <source>
        <strain evidence="2">WY2019</strain>
    </source>
</reference>
<evidence type="ECO:0000313" key="3">
    <source>
        <dbReference type="Proteomes" id="UP000322234"/>
    </source>
</evidence>
<dbReference type="PANTHER" id="PTHR46725">
    <property type="entry name" value="COILED-COIL DOMAIN-CONTAINING PROTEIN 57"/>
    <property type="match status" value="1"/>
</dbReference>
<dbReference type="EMBL" id="VBQZ03000036">
    <property type="protein sequence ID" value="MXQ87199.1"/>
    <property type="molecule type" value="Genomic_DNA"/>
</dbReference>
<dbReference type="GO" id="GO:0007020">
    <property type="term" value="P:microtubule nucleation"/>
    <property type="evidence" value="ECO:0007669"/>
    <property type="project" value="TreeGrafter"/>
</dbReference>
<name>A0A6B0RAD0_9CETA</name>
<proteinExistence type="predicted"/>
<dbReference type="GO" id="GO:0005814">
    <property type="term" value="C:centriole"/>
    <property type="evidence" value="ECO:0007669"/>
    <property type="project" value="TreeGrafter"/>
</dbReference>